<gene>
    <name evidence="2" type="ORF">SDC9_183802</name>
</gene>
<dbReference type="SUPFAM" id="SSF103473">
    <property type="entry name" value="MFS general substrate transporter"/>
    <property type="match status" value="1"/>
</dbReference>
<organism evidence="2">
    <name type="scientific">bioreactor metagenome</name>
    <dbReference type="NCBI Taxonomy" id="1076179"/>
    <lineage>
        <taxon>unclassified sequences</taxon>
        <taxon>metagenomes</taxon>
        <taxon>ecological metagenomes</taxon>
    </lineage>
</organism>
<evidence type="ECO:0008006" key="3">
    <source>
        <dbReference type="Google" id="ProtNLM"/>
    </source>
</evidence>
<name>A0A645HL07_9ZZZZ</name>
<proteinExistence type="predicted"/>
<dbReference type="AlphaFoldDB" id="A0A645HL07"/>
<dbReference type="Gene3D" id="1.20.1250.20">
    <property type="entry name" value="MFS general substrate transporter like domains"/>
    <property type="match status" value="1"/>
</dbReference>
<feature type="transmembrane region" description="Helical" evidence="1">
    <location>
        <begin position="92"/>
        <end position="114"/>
    </location>
</feature>
<keyword evidence="1" id="KW-0472">Membrane</keyword>
<keyword evidence="1" id="KW-1133">Transmembrane helix</keyword>
<evidence type="ECO:0000313" key="2">
    <source>
        <dbReference type="EMBL" id="MPN36293.1"/>
    </source>
</evidence>
<feature type="transmembrane region" description="Helical" evidence="1">
    <location>
        <begin position="51"/>
        <end position="72"/>
    </location>
</feature>
<evidence type="ECO:0000256" key="1">
    <source>
        <dbReference type="SAM" id="Phobius"/>
    </source>
</evidence>
<reference evidence="2" key="1">
    <citation type="submission" date="2019-08" db="EMBL/GenBank/DDBJ databases">
        <authorList>
            <person name="Kucharzyk K."/>
            <person name="Murdoch R.W."/>
            <person name="Higgins S."/>
            <person name="Loffler F."/>
        </authorList>
    </citation>
    <scope>NUCLEOTIDE SEQUENCE</scope>
</reference>
<dbReference type="InterPro" id="IPR036259">
    <property type="entry name" value="MFS_trans_sf"/>
</dbReference>
<sequence>MILLCGASGALPGWLILAALCLCGVQAGNSAVSTSQLREWNAPELVATAVGILNATAYLLIALLAWIIGLILDAFAGQVVVVDGDQKYPAGAYMAIFFLFTGISAISLVCAFLSKETHGVRQVHSH</sequence>
<dbReference type="EMBL" id="VSSQ01090341">
    <property type="protein sequence ID" value="MPN36293.1"/>
    <property type="molecule type" value="Genomic_DNA"/>
</dbReference>
<keyword evidence="1" id="KW-0812">Transmembrane</keyword>
<accession>A0A645HL07</accession>
<comment type="caution">
    <text evidence="2">The sequence shown here is derived from an EMBL/GenBank/DDBJ whole genome shotgun (WGS) entry which is preliminary data.</text>
</comment>
<protein>
    <recommendedName>
        <fullName evidence="3">Major facilitator superfamily (MFS) profile domain-containing protein</fullName>
    </recommendedName>
</protein>